<dbReference type="InterPro" id="IPR036852">
    <property type="entry name" value="Peptidase_S8/S53_dom_sf"/>
</dbReference>
<dbReference type="Gene3D" id="3.40.50.200">
    <property type="entry name" value="Peptidase S8/S53 domain"/>
    <property type="match status" value="1"/>
</dbReference>
<dbReference type="InterPro" id="IPR050131">
    <property type="entry name" value="Peptidase_S8_subtilisin-like"/>
</dbReference>
<organism evidence="13 14">
    <name type="scientific">Streptomyces caledonius</name>
    <dbReference type="NCBI Taxonomy" id="3134107"/>
    <lineage>
        <taxon>Bacteria</taxon>
        <taxon>Bacillati</taxon>
        <taxon>Actinomycetota</taxon>
        <taxon>Actinomycetes</taxon>
        <taxon>Kitasatosporales</taxon>
        <taxon>Streptomycetaceae</taxon>
        <taxon>Streptomyces</taxon>
    </lineage>
</organism>
<feature type="active site" description="Charge relay system" evidence="10">
    <location>
        <position position="48"/>
    </location>
</feature>
<dbReference type="NCBIfam" id="TIGR03921">
    <property type="entry name" value="T7SS_mycosin"/>
    <property type="match status" value="1"/>
</dbReference>
<evidence type="ECO:0000256" key="7">
    <source>
        <dbReference type="ARBA" id="ARBA00022825"/>
    </source>
</evidence>
<evidence type="ECO:0000256" key="3">
    <source>
        <dbReference type="ARBA" id="ARBA00022475"/>
    </source>
</evidence>
<evidence type="ECO:0000256" key="5">
    <source>
        <dbReference type="ARBA" id="ARBA00022692"/>
    </source>
</evidence>
<comment type="caution">
    <text evidence="13">The sequence shown here is derived from an EMBL/GenBank/DDBJ whole genome shotgun (WGS) entry which is preliminary data.</text>
</comment>
<keyword evidence="14" id="KW-1185">Reference proteome</keyword>
<protein>
    <submittedName>
        <fullName evidence="13">Type VII secretion-associated serine protease mycosin</fullName>
    </submittedName>
</protein>
<dbReference type="InterPro" id="IPR000209">
    <property type="entry name" value="Peptidase_S8/S53_dom"/>
</dbReference>
<dbReference type="PANTHER" id="PTHR43806:SF11">
    <property type="entry name" value="CEREVISIN-RELATED"/>
    <property type="match status" value="1"/>
</dbReference>
<feature type="domain" description="Peptidase S8/S53" evidence="12">
    <location>
        <begin position="39"/>
        <end position="294"/>
    </location>
</feature>
<dbReference type="PANTHER" id="PTHR43806">
    <property type="entry name" value="PEPTIDASE S8"/>
    <property type="match status" value="1"/>
</dbReference>
<feature type="region of interest" description="Disordered" evidence="11">
    <location>
        <begin position="301"/>
        <end position="369"/>
    </location>
</feature>
<keyword evidence="9" id="KW-0472">Membrane</keyword>
<keyword evidence="4 10" id="KW-0645">Protease</keyword>
<comment type="subcellular location">
    <subcellularLocation>
        <location evidence="1">Cell membrane</location>
        <topology evidence="1">Single-pass membrane protein</topology>
    </subcellularLocation>
</comment>
<dbReference type="InterPro" id="IPR015500">
    <property type="entry name" value="Peptidase_S8_subtilisin-rel"/>
</dbReference>
<evidence type="ECO:0000313" key="13">
    <source>
        <dbReference type="EMBL" id="MEJ8644112.1"/>
    </source>
</evidence>
<evidence type="ECO:0000256" key="9">
    <source>
        <dbReference type="ARBA" id="ARBA00023136"/>
    </source>
</evidence>
<evidence type="ECO:0000259" key="12">
    <source>
        <dbReference type="Pfam" id="PF00082"/>
    </source>
</evidence>
<evidence type="ECO:0000256" key="2">
    <source>
        <dbReference type="ARBA" id="ARBA00011073"/>
    </source>
</evidence>
<dbReference type="GO" id="GO:0006508">
    <property type="term" value="P:proteolysis"/>
    <property type="evidence" value="ECO:0007669"/>
    <property type="project" value="UniProtKB-KW"/>
</dbReference>
<accession>A0ABU8U883</accession>
<dbReference type="Proteomes" id="UP001382904">
    <property type="component" value="Unassembled WGS sequence"/>
</dbReference>
<evidence type="ECO:0000256" key="6">
    <source>
        <dbReference type="ARBA" id="ARBA00022801"/>
    </source>
</evidence>
<keyword evidence="3" id="KW-1003">Cell membrane</keyword>
<evidence type="ECO:0000256" key="1">
    <source>
        <dbReference type="ARBA" id="ARBA00004162"/>
    </source>
</evidence>
<reference evidence="13 14" key="1">
    <citation type="submission" date="2024-03" db="EMBL/GenBank/DDBJ databases">
        <title>Novel Streptomyces species of biotechnological and ecological value are a feature of Machair soil.</title>
        <authorList>
            <person name="Prole J.R."/>
            <person name="Goodfellow M."/>
            <person name="Allenby N."/>
            <person name="Ward A.C."/>
        </authorList>
    </citation>
    <scope>NUCLEOTIDE SEQUENCE [LARGE SCALE GENOMIC DNA]</scope>
    <source>
        <strain evidence="13 14">MS1.HAVA.3</strain>
    </source>
</reference>
<dbReference type="Pfam" id="PF00082">
    <property type="entry name" value="Peptidase_S8"/>
    <property type="match status" value="1"/>
</dbReference>
<evidence type="ECO:0000256" key="11">
    <source>
        <dbReference type="SAM" id="MobiDB-lite"/>
    </source>
</evidence>
<comment type="similarity">
    <text evidence="2 10">Belongs to the peptidase S8 family.</text>
</comment>
<feature type="active site" description="Charge relay system" evidence="10">
    <location>
        <position position="245"/>
    </location>
</feature>
<dbReference type="PRINTS" id="PR00723">
    <property type="entry name" value="SUBTILISIN"/>
</dbReference>
<sequence>MGLLLAGVAATPAHADTIRSQQWHLDAMKADEIWKITTGKGITVAVIDTGVNRIPELEGQVVPGAVFPVGDAPGDKDNDYEGHGTGISAMIAGSGKHPSGDGAFGLAPGVKILPIRVPDMLEGANTPSIVAAIRYAADSDAKVINISLATGGKPEDDRDRAEAVKYALSKGKLIFAGVGNNGNSTNRLLYPAGTPGVVGVGAVDSTGEPTKESQHGPQVDLAAPGMDIVTACKGKTGLCTTHGTSDATALASASAALLWSAHPDWTNNQVLRVLLNTAGKPVDGSQRNDYVGYGVARPRIALQNPGDPGPADVYPLPDLAAGQPAPNPPPARRTPRPPTPRPPSPHPRPRRRRAAACFPGSGSGWEPAC</sequence>
<dbReference type="EMBL" id="JBBKAM010000002">
    <property type="protein sequence ID" value="MEJ8644112.1"/>
    <property type="molecule type" value="Genomic_DNA"/>
</dbReference>
<dbReference type="GO" id="GO:0008233">
    <property type="term" value="F:peptidase activity"/>
    <property type="evidence" value="ECO:0007669"/>
    <property type="project" value="UniProtKB-KW"/>
</dbReference>
<dbReference type="InterPro" id="IPR023834">
    <property type="entry name" value="T7SS_pept_S8A_mycosin"/>
</dbReference>
<evidence type="ECO:0000256" key="10">
    <source>
        <dbReference type="PROSITE-ProRule" id="PRU01240"/>
    </source>
</evidence>
<feature type="compositionally biased region" description="Pro residues" evidence="11">
    <location>
        <begin position="325"/>
        <end position="346"/>
    </location>
</feature>
<dbReference type="SUPFAM" id="SSF52743">
    <property type="entry name" value="Subtilisin-like"/>
    <property type="match status" value="1"/>
</dbReference>
<evidence type="ECO:0000256" key="4">
    <source>
        <dbReference type="ARBA" id="ARBA00022670"/>
    </source>
</evidence>
<keyword evidence="6 10" id="KW-0378">Hydrolase</keyword>
<evidence type="ECO:0000313" key="14">
    <source>
        <dbReference type="Proteomes" id="UP001382904"/>
    </source>
</evidence>
<name>A0ABU8U883_9ACTN</name>
<feature type="active site" description="Charge relay system" evidence="10">
    <location>
        <position position="83"/>
    </location>
</feature>
<keyword evidence="8" id="KW-1133">Transmembrane helix</keyword>
<evidence type="ECO:0000256" key="8">
    <source>
        <dbReference type="ARBA" id="ARBA00022989"/>
    </source>
</evidence>
<keyword evidence="7 10" id="KW-0720">Serine protease</keyword>
<proteinExistence type="inferred from homology"/>
<dbReference type="PROSITE" id="PS51892">
    <property type="entry name" value="SUBTILASE"/>
    <property type="match status" value="1"/>
</dbReference>
<keyword evidence="5" id="KW-0812">Transmembrane</keyword>
<gene>
    <name evidence="13" type="primary">mycP</name>
    <name evidence="13" type="ORF">WKI68_27845</name>
</gene>